<protein>
    <submittedName>
        <fullName evidence="3">Efflux RND transporter permease subunit</fullName>
    </submittedName>
</protein>
<feature type="transmembrane region" description="Helical" evidence="2">
    <location>
        <begin position="1037"/>
        <end position="1061"/>
    </location>
</feature>
<dbReference type="PRINTS" id="PR00702">
    <property type="entry name" value="ACRIFLAVINRP"/>
</dbReference>
<feature type="transmembrane region" description="Helical" evidence="2">
    <location>
        <begin position="409"/>
        <end position="426"/>
    </location>
</feature>
<feature type="transmembrane region" description="Helical" evidence="2">
    <location>
        <begin position="931"/>
        <end position="951"/>
    </location>
</feature>
<keyword evidence="2" id="KW-0472">Membrane</keyword>
<feature type="transmembrane region" description="Helical" evidence="2">
    <location>
        <begin position="1006"/>
        <end position="1031"/>
    </location>
</feature>
<dbReference type="Gene3D" id="3.30.70.1320">
    <property type="entry name" value="Multidrug efflux transporter AcrB pore domain like"/>
    <property type="match status" value="2"/>
</dbReference>
<name>A0ABP6LDE6_9ACTN</name>
<feature type="compositionally biased region" description="Low complexity" evidence="1">
    <location>
        <begin position="1083"/>
        <end position="1097"/>
    </location>
</feature>
<sequence length="1121" mass="116427">MTSLARLSLANRSLVIMIALVLSAFGVFAIPSLKQQLLPSLSFPGAFVIAPYSGASPEIVEEQVTEPIENSFQGLEGMEEMTSTSREGMSQVQVAFEYGTDIDAAVSDMQQALSRIETQLPEGVDPQVLTGGTDDIPVMQLAVGDAGDQRVMAERLERLMVPQLQAVEGVREVSVTGTREEVVTITPDPKRLAIVGLPASAVADALRANGQPVPAGSLTEDKMSLTVQVGKRVTTLEELKKLYLTPAAPVQLPQQGQQQGRQAPGGGGGAAQQAQQAQLQQAQAAQAARRQVAPPAPRPVRVQDVATVERELAEGTSLTRTNGQPSLGVSVTMSPGGNAVAISHEVREKLPELVRAIGDSSEVTVVFDQAPYVERSIEDLTTEGLLGLAFAVLVILVFLLSVRSTLVTAASIPLSVVIALIALWVGDYSLNLLTLGALTIAVGRVVDDSIVVLENIKRHLEYGEAKRKAVLAGVREVSGAVTASTLTTVAVFLPIAVVGGMVGQLFAPFAITVTVALLASLLVSLTVVPVLAYWFLRAPVLSAEQARAAREKAEAKELRSPLQRAYLPVLRFATRRRLVTLLVGLVVFAVTMGLAGRLETNFIDSSGQDTVSLSQKMPAGTDLETTDAAAKKVEEVLASLKGVKDYQVNVGGGGGFLGGLGGGAGDRASYSLTVEEGSDSGALQDTLRARLKELSGVGEVTVGGGQGGPAGGANDQLQVIVQAPDVATLRTAAESVRTTMAGLEGLRDVTSNLEAGAERVEVRVDRRKAAARGLTEVQIGQLVAQRFRGAPMGDMTLDGRSGAVVLSGGEAPETVKEVRALELPTAAGVVKLSQVAEVARAQGPAQITRIDGERSATVSGTATGSDLGATTTALTAKLDALSLPAGATFTVGGVSADQAEAFGQLGLAMLAAIAIVFMIMVAAFRSFVQPLILLVSVPFAATGAIGLLLATGTPMGVPALIGMLMLIGIVVTNAIVLIDLINQYRAQGMGIVEAVIEGGRRRLRPILMTAVATIFALVPMALGLTGSGGFISQPLAIVVIGGLLSSTLLTLVLVPTLYVMVERLKERLRRKPKATPGATANSGTDAGTDGPADGTAAQGQHRAEPKVYDRDDLTPAPSPAP</sequence>
<feature type="transmembrane region" description="Helical" evidence="2">
    <location>
        <begin position="905"/>
        <end position="924"/>
    </location>
</feature>
<dbReference type="SUPFAM" id="SSF82866">
    <property type="entry name" value="Multidrug efflux transporter AcrB transmembrane domain"/>
    <property type="match status" value="2"/>
</dbReference>
<dbReference type="Pfam" id="PF00873">
    <property type="entry name" value="ACR_tran"/>
    <property type="match status" value="2"/>
</dbReference>
<feature type="compositionally biased region" description="Low complexity" evidence="1">
    <location>
        <begin position="252"/>
        <end position="262"/>
    </location>
</feature>
<evidence type="ECO:0000256" key="2">
    <source>
        <dbReference type="SAM" id="Phobius"/>
    </source>
</evidence>
<feature type="region of interest" description="Disordered" evidence="1">
    <location>
        <begin position="1070"/>
        <end position="1121"/>
    </location>
</feature>
<dbReference type="SUPFAM" id="SSF82693">
    <property type="entry name" value="Multidrug efflux transporter AcrB pore domain, PN1, PN2, PC1 and PC2 subdomains"/>
    <property type="match status" value="2"/>
</dbReference>
<dbReference type="Gene3D" id="3.30.2090.10">
    <property type="entry name" value="Multidrug efflux transporter AcrB TolC docking domain, DN and DC subdomains"/>
    <property type="match status" value="3"/>
</dbReference>
<feature type="transmembrane region" description="Helical" evidence="2">
    <location>
        <begin position="477"/>
        <end position="497"/>
    </location>
</feature>
<keyword evidence="2" id="KW-1133">Transmembrane helix</keyword>
<feature type="transmembrane region" description="Helical" evidence="2">
    <location>
        <begin position="957"/>
        <end position="981"/>
    </location>
</feature>
<organism evidence="3 4">
    <name type="scientific">Streptosporangium longisporum</name>
    <dbReference type="NCBI Taxonomy" id="46187"/>
    <lineage>
        <taxon>Bacteria</taxon>
        <taxon>Bacillati</taxon>
        <taxon>Actinomycetota</taxon>
        <taxon>Actinomycetes</taxon>
        <taxon>Streptosporangiales</taxon>
        <taxon>Streptosporangiaceae</taxon>
        <taxon>Streptosporangium</taxon>
    </lineage>
</organism>
<gene>
    <name evidence="3" type="ORF">GCM10017559_80980</name>
</gene>
<feature type="region of interest" description="Disordered" evidence="1">
    <location>
        <begin position="252"/>
        <end position="304"/>
    </location>
</feature>
<feature type="transmembrane region" description="Helical" evidence="2">
    <location>
        <begin position="432"/>
        <end position="456"/>
    </location>
</feature>
<feature type="compositionally biased region" description="Basic and acidic residues" evidence="1">
    <location>
        <begin position="1101"/>
        <end position="1113"/>
    </location>
</feature>
<keyword evidence="2" id="KW-0812">Transmembrane</keyword>
<dbReference type="RefSeq" id="WP_344907376.1">
    <property type="nucleotide sequence ID" value="NZ_BAAAWD010000031.1"/>
</dbReference>
<dbReference type="Gene3D" id="1.20.1640.10">
    <property type="entry name" value="Multidrug efflux transporter AcrB transmembrane domain"/>
    <property type="match status" value="3"/>
</dbReference>
<proteinExistence type="predicted"/>
<comment type="caution">
    <text evidence="3">The sequence shown here is derived from an EMBL/GenBank/DDBJ whole genome shotgun (WGS) entry which is preliminary data.</text>
</comment>
<feature type="transmembrane region" description="Helical" evidence="2">
    <location>
        <begin position="509"/>
        <end position="536"/>
    </location>
</feature>
<dbReference type="InterPro" id="IPR001036">
    <property type="entry name" value="Acrflvin-R"/>
</dbReference>
<evidence type="ECO:0000313" key="3">
    <source>
        <dbReference type="EMBL" id="GAA3040391.1"/>
    </source>
</evidence>
<evidence type="ECO:0000313" key="4">
    <source>
        <dbReference type="Proteomes" id="UP001499930"/>
    </source>
</evidence>
<dbReference type="Gene3D" id="3.30.70.1440">
    <property type="entry name" value="Multidrug efflux transporter AcrB pore domain"/>
    <property type="match status" value="1"/>
</dbReference>
<dbReference type="PANTHER" id="PTHR32063:SF0">
    <property type="entry name" value="SWARMING MOTILITY PROTEIN SWRC"/>
    <property type="match status" value="1"/>
</dbReference>
<dbReference type="Gene3D" id="3.30.70.1430">
    <property type="entry name" value="Multidrug efflux transporter AcrB pore domain"/>
    <property type="match status" value="2"/>
</dbReference>
<dbReference type="PANTHER" id="PTHR32063">
    <property type="match status" value="1"/>
</dbReference>
<feature type="compositionally biased region" description="Low complexity" evidence="1">
    <location>
        <begin position="271"/>
        <end position="303"/>
    </location>
</feature>
<evidence type="ECO:0000256" key="1">
    <source>
        <dbReference type="SAM" id="MobiDB-lite"/>
    </source>
</evidence>
<accession>A0ABP6LDE6</accession>
<keyword evidence="4" id="KW-1185">Reference proteome</keyword>
<dbReference type="SUPFAM" id="SSF82714">
    <property type="entry name" value="Multidrug efflux transporter AcrB TolC docking domain, DN and DC subdomains"/>
    <property type="match status" value="2"/>
</dbReference>
<reference evidence="4" key="1">
    <citation type="journal article" date="2019" name="Int. J. Syst. Evol. Microbiol.">
        <title>The Global Catalogue of Microorganisms (GCM) 10K type strain sequencing project: providing services to taxonomists for standard genome sequencing and annotation.</title>
        <authorList>
            <consortium name="The Broad Institute Genomics Platform"/>
            <consortium name="The Broad Institute Genome Sequencing Center for Infectious Disease"/>
            <person name="Wu L."/>
            <person name="Ma J."/>
        </authorList>
    </citation>
    <scope>NUCLEOTIDE SEQUENCE [LARGE SCALE GENOMIC DNA]</scope>
    <source>
        <strain evidence="4">JCM 3106</strain>
    </source>
</reference>
<dbReference type="EMBL" id="BAAAWD010000031">
    <property type="protein sequence ID" value="GAA3040391.1"/>
    <property type="molecule type" value="Genomic_DNA"/>
</dbReference>
<feature type="transmembrane region" description="Helical" evidence="2">
    <location>
        <begin position="578"/>
        <end position="596"/>
    </location>
</feature>
<dbReference type="InterPro" id="IPR027463">
    <property type="entry name" value="AcrB_DN_DC_subdom"/>
</dbReference>
<dbReference type="Proteomes" id="UP001499930">
    <property type="component" value="Unassembled WGS sequence"/>
</dbReference>
<feature type="transmembrane region" description="Helical" evidence="2">
    <location>
        <begin position="384"/>
        <end position="402"/>
    </location>
</feature>